<dbReference type="PANTHER" id="PTHR42924:SF3">
    <property type="entry name" value="POLYMERASE_HISTIDINOL PHOSPHATASE N-TERMINAL DOMAIN-CONTAINING PROTEIN"/>
    <property type="match status" value="1"/>
</dbReference>
<dbReference type="Gene3D" id="3.20.20.140">
    <property type="entry name" value="Metal-dependent hydrolases"/>
    <property type="match status" value="1"/>
</dbReference>
<dbReference type="InterPro" id="IPR003141">
    <property type="entry name" value="Pol/His_phosphatase_N"/>
</dbReference>
<name>A0A174DM02_9CLOT</name>
<dbReference type="CDD" id="cd07438">
    <property type="entry name" value="PHP_HisPPase_AMP"/>
    <property type="match status" value="1"/>
</dbReference>
<dbReference type="GO" id="GO:0035312">
    <property type="term" value="F:5'-3' DNA exonuclease activity"/>
    <property type="evidence" value="ECO:0007669"/>
    <property type="project" value="TreeGrafter"/>
</dbReference>
<dbReference type="Pfam" id="PF02811">
    <property type="entry name" value="PHP"/>
    <property type="match status" value="1"/>
</dbReference>
<organism evidence="2 3">
    <name type="scientific">Clostridium disporicum</name>
    <dbReference type="NCBI Taxonomy" id="84024"/>
    <lineage>
        <taxon>Bacteria</taxon>
        <taxon>Bacillati</taxon>
        <taxon>Bacillota</taxon>
        <taxon>Clostridia</taxon>
        <taxon>Eubacteriales</taxon>
        <taxon>Clostridiaceae</taxon>
        <taxon>Clostridium</taxon>
    </lineage>
</organism>
<dbReference type="EMBL" id="CYZX01000007">
    <property type="protein sequence ID" value="CUO26434.1"/>
    <property type="molecule type" value="Genomic_DNA"/>
</dbReference>
<dbReference type="RefSeq" id="WP_055264751.1">
    <property type="nucleotide sequence ID" value="NZ_CABIXQ010000007.1"/>
</dbReference>
<dbReference type="Proteomes" id="UP000095594">
    <property type="component" value="Unassembled WGS sequence"/>
</dbReference>
<dbReference type="GO" id="GO:0004534">
    <property type="term" value="F:5'-3' RNA exonuclease activity"/>
    <property type="evidence" value="ECO:0007669"/>
    <property type="project" value="TreeGrafter"/>
</dbReference>
<evidence type="ECO:0000259" key="1">
    <source>
        <dbReference type="SMART" id="SM00481"/>
    </source>
</evidence>
<feature type="domain" description="Polymerase/histidinol phosphatase N-terminal" evidence="1">
    <location>
        <begin position="4"/>
        <end position="69"/>
    </location>
</feature>
<dbReference type="Gene3D" id="1.10.150.650">
    <property type="match status" value="1"/>
</dbReference>
<dbReference type="SMART" id="SM00481">
    <property type="entry name" value="POLIIIAc"/>
    <property type="match status" value="1"/>
</dbReference>
<protein>
    <submittedName>
        <fullName evidence="2">PHP domain-containing protein</fullName>
    </submittedName>
</protein>
<dbReference type="InterPro" id="IPR016195">
    <property type="entry name" value="Pol/histidinol_Pase-like"/>
</dbReference>
<gene>
    <name evidence="2" type="ORF">ERS852471_01232</name>
</gene>
<dbReference type="InterPro" id="IPR004013">
    <property type="entry name" value="PHP_dom"/>
</dbReference>
<evidence type="ECO:0000313" key="3">
    <source>
        <dbReference type="Proteomes" id="UP000095594"/>
    </source>
</evidence>
<dbReference type="AlphaFoldDB" id="A0A174DM02"/>
<dbReference type="PANTHER" id="PTHR42924">
    <property type="entry name" value="EXONUCLEASE"/>
    <property type="match status" value="1"/>
</dbReference>
<sequence>MVKCDFHTHSTASDGSFSPSEVVKKSFDKGVKYLALTDHDTLTGIDEAKNMAESLGMTFIPGIELSTSHNKETVHLLGFFKGDDYKDTELNNFLQELKDKRIRRAEEIVARLKKFNNIEIKVEDVLKNGKDTIARPHIAKTIIEAGYPYDYDYIFKNFIGDDCPAYIPANKMSTEEGISLLRKYNAKVFLAHPVLLKKISVNDILPLGIDGLEAVYALNTPDEEKKFRKFANKNNLLISCGSDSHGMEEDNGHGSLGSMSLDEESLEKFINSVK</sequence>
<dbReference type="SUPFAM" id="SSF89550">
    <property type="entry name" value="PHP domain-like"/>
    <property type="match status" value="1"/>
</dbReference>
<reference evidence="2 3" key="1">
    <citation type="submission" date="2015-09" db="EMBL/GenBank/DDBJ databases">
        <authorList>
            <consortium name="Pathogen Informatics"/>
        </authorList>
    </citation>
    <scope>NUCLEOTIDE SEQUENCE [LARGE SCALE GENOMIC DNA]</scope>
    <source>
        <strain evidence="2 3">2789STDY5834856</strain>
    </source>
</reference>
<evidence type="ECO:0000313" key="2">
    <source>
        <dbReference type="EMBL" id="CUO26434.1"/>
    </source>
</evidence>
<proteinExistence type="predicted"/>
<dbReference type="InterPro" id="IPR052018">
    <property type="entry name" value="PHP_domain"/>
</dbReference>
<dbReference type="OrthoDB" id="9791620at2"/>
<accession>A0A174DM02</accession>